<dbReference type="Proteomes" id="UP000617634">
    <property type="component" value="Unassembled WGS sequence"/>
</dbReference>
<feature type="signal peptide" evidence="1">
    <location>
        <begin position="1"/>
        <end position="21"/>
    </location>
</feature>
<dbReference type="RefSeq" id="WP_197162698.1">
    <property type="nucleotide sequence ID" value="NZ_JADZGI010000001.1"/>
</dbReference>
<comment type="caution">
    <text evidence="2">The sequence shown here is derived from an EMBL/GenBank/DDBJ whole genome shotgun (WGS) entry which is preliminary data.</text>
</comment>
<dbReference type="AlphaFoldDB" id="A0A931HBQ6"/>
<feature type="chain" id="PRO_5037427676" evidence="1">
    <location>
        <begin position="22"/>
        <end position="209"/>
    </location>
</feature>
<evidence type="ECO:0000256" key="1">
    <source>
        <dbReference type="SAM" id="SignalP"/>
    </source>
</evidence>
<protein>
    <submittedName>
        <fullName evidence="2">Uncharacterized protein</fullName>
    </submittedName>
</protein>
<name>A0A931HBQ6_9SPHN</name>
<dbReference type="EMBL" id="JADZGI010000001">
    <property type="protein sequence ID" value="MBH0112877.1"/>
    <property type="molecule type" value="Genomic_DNA"/>
</dbReference>
<keyword evidence="1" id="KW-0732">Signal</keyword>
<evidence type="ECO:0000313" key="3">
    <source>
        <dbReference type="Proteomes" id="UP000617634"/>
    </source>
</evidence>
<organism evidence="2 3">
    <name type="scientific">Novosphingobium aureum</name>
    <dbReference type="NCBI Taxonomy" id="2792964"/>
    <lineage>
        <taxon>Bacteria</taxon>
        <taxon>Pseudomonadati</taxon>
        <taxon>Pseudomonadota</taxon>
        <taxon>Alphaproteobacteria</taxon>
        <taxon>Sphingomonadales</taxon>
        <taxon>Sphingomonadaceae</taxon>
        <taxon>Novosphingobium</taxon>
    </lineage>
</organism>
<accession>A0A931HBQ6</accession>
<sequence>MSLVSVLLYPLVLLWPSAAVSEPQDPAREVASAEGVTRGREVWDAGPLHEANSREGLHLLGEATAAPLSLPLAQGAGPRDARQVRIERRMTIRITPRAPMHMPPDMLVAMPEGRPGHEIVERKMGDCVPVRGIAGVQPERGNRLLLYMRDRRVVSAQLERSCRAKDFYSGFYLSHSNDGKLCVNRDKLLARSGMNCKLTRIRQLVEVDD</sequence>
<reference evidence="2" key="1">
    <citation type="submission" date="2020-11" db="EMBL/GenBank/DDBJ databases">
        <title>Novosphingobium aureum sp. nov., a marine bacterium isolated from sediment of a salt flat.</title>
        <authorList>
            <person name="Yoo Y."/>
            <person name="Kim J.-J."/>
        </authorList>
    </citation>
    <scope>NUCLEOTIDE SEQUENCE</scope>
    <source>
        <strain evidence="2">YJ-S2-02</strain>
    </source>
</reference>
<gene>
    <name evidence="2" type="ORF">I5E68_07925</name>
</gene>
<evidence type="ECO:0000313" key="2">
    <source>
        <dbReference type="EMBL" id="MBH0112877.1"/>
    </source>
</evidence>
<keyword evidence="3" id="KW-1185">Reference proteome</keyword>
<proteinExistence type="predicted"/>